<protein>
    <submittedName>
        <fullName evidence="1">Sporadically distributed protein, TIGR04141 family</fullName>
    </submittedName>
</protein>
<gene>
    <name evidence="1" type="ORF">SAMN04487884_1272</name>
</gene>
<organism evidence="1 2">
    <name type="scientific">Butyrivibrio fibrisolvens</name>
    <dbReference type="NCBI Taxonomy" id="831"/>
    <lineage>
        <taxon>Bacteria</taxon>
        <taxon>Bacillati</taxon>
        <taxon>Bacillota</taxon>
        <taxon>Clostridia</taxon>
        <taxon>Lachnospirales</taxon>
        <taxon>Lachnospiraceae</taxon>
        <taxon>Butyrivibrio</taxon>
    </lineage>
</organism>
<evidence type="ECO:0000313" key="1">
    <source>
        <dbReference type="EMBL" id="SES28574.1"/>
    </source>
</evidence>
<dbReference type="OrthoDB" id="6401683at2"/>
<evidence type="ECO:0000313" key="2">
    <source>
        <dbReference type="Proteomes" id="UP000182584"/>
    </source>
</evidence>
<dbReference type="AlphaFoldDB" id="A0A1H9W456"/>
<dbReference type="Pfam" id="PF19614">
    <property type="entry name" value="DUF6119"/>
    <property type="match status" value="1"/>
</dbReference>
<accession>A0A1H9W456</accession>
<dbReference type="InterPro" id="IPR026487">
    <property type="entry name" value="CHP04141"/>
</dbReference>
<proteinExistence type="predicted"/>
<dbReference type="EMBL" id="FOGJ01000027">
    <property type="protein sequence ID" value="SES28574.1"/>
    <property type="molecule type" value="Genomic_DNA"/>
</dbReference>
<reference evidence="1 2" key="1">
    <citation type="submission" date="2016-10" db="EMBL/GenBank/DDBJ databases">
        <authorList>
            <person name="de Groot N.N."/>
        </authorList>
    </citation>
    <scope>NUCLEOTIDE SEQUENCE [LARGE SCALE GENOMIC DNA]</scope>
    <source>
        <strain evidence="1 2">AR40</strain>
    </source>
</reference>
<sequence>MMRDAKYTLSFFLFKDSVKNIKDCLKEDIKCNEYALNERSGIDGSVIVGETKGAFPAWGIFLNSLTVENIALNQNKPNKAILFCKRKGRIFAIVFGYGKSLLDLRKIDSNFGLITALNLIDEEKMRSINSATIDSLITLTQKQTNYFTESSEFDIGDIQDIITGINGLCKNVSIADYVNGREALTISVHMDPFKLNDKIDELYEAYTNDNYKDYFAFIDNVHFVRDRELGKVLDKELIERINDKAYKGIAIAPPSTVDWENVLGFMISGQRKRREDANNYNDEIDLEEYFSECDDVIDIEFLKKKELLCFNTDGSYKNVCTLYKAISVQLDYHNNFYVLFDGRWYEINKAFYDKVQNYILGIEKSSIALPDYIGNKNEEEYNAEAAKCCSFALLDKKMCGVEGGPKKIEACDLLTADKRFIHVKKYSQSSALSHLFSQGRVAAVCFLEDSGFRNEVYDFAKTQLRIDKEDFVREPKSDEIEVVYAIIAKKKSSVDNELLSLPFFSLVNLMMNNKELKKYHIRNSVAIIREA</sequence>
<name>A0A1H9W456_BUTFI</name>
<dbReference type="Proteomes" id="UP000182584">
    <property type="component" value="Unassembled WGS sequence"/>
</dbReference>
<dbReference type="NCBIfam" id="TIGR04141">
    <property type="entry name" value="TIGR04141 family sporadically distributed protein"/>
    <property type="match status" value="1"/>
</dbReference>